<dbReference type="Gene3D" id="2.40.10.10">
    <property type="entry name" value="Trypsin-like serine proteases"/>
    <property type="match status" value="3"/>
</dbReference>
<reference evidence="7" key="2">
    <citation type="submission" date="2025-09" db="UniProtKB">
        <authorList>
            <consortium name="Ensembl"/>
        </authorList>
    </citation>
    <scope>IDENTIFICATION</scope>
</reference>
<proteinExistence type="predicted"/>
<keyword evidence="1 5" id="KW-0645">Protease</keyword>
<dbReference type="InterPro" id="IPR018114">
    <property type="entry name" value="TRYPSIN_HIS"/>
</dbReference>
<evidence type="ECO:0000259" key="6">
    <source>
        <dbReference type="PROSITE" id="PS50240"/>
    </source>
</evidence>
<protein>
    <submittedName>
        <fullName evidence="7">Transmembrane serine protease 9</fullName>
    </submittedName>
</protein>
<dbReference type="SUPFAM" id="SSF50494">
    <property type="entry name" value="Trypsin-like serine proteases"/>
    <property type="match status" value="2"/>
</dbReference>
<keyword evidence="3 5" id="KW-0720">Serine protease</keyword>
<sequence length="302" mass="33308">MRLQQVKLGRCRPKLVPSLCRCFLPCGIRPSMGSRVVGGEDAQQGELPWQVSLRFYGKHTCGASIINKRWLVSAAHCFERWHYKFTGQPHCYLFSYLLVSGLESESITVNIKSLVVSPDYNPQTTDSDVTVLELETPLTLSSYIQPVCLPSPSHVFSPGQSCMVSGWGALNHPNTLQKAVVKIIDSKVCNKSSVYRGAVSHNMMCAGFLQGKVDSCQGDSGGPLVCQGAPGRFFLAGVVSWGVGCAQINRPGVYSRVTRLRNWILSYADPSLFQRLHRCGATLIHSKWLLTAAHCLKGYRRT</sequence>
<keyword evidence="8" id="KW-1185">Reference proteome</keyword>
<dbReference type="FunFam" id="2.40.10.10:FF:000003">
    <property type="entry name" value="Transmembrane serine protease 3"/>
    <property type="match status" value="1"/>
</dbReference>
<dbReference type="GO" id="GO:0006508">
    <property type="term" value="P:proteolysis"/>
    <property type="evidence" value="ECO:0007669"/>
    <property type="project" value="UniProtKB-KW"/>
</dbReference>
<dbReference type="GO" id="GO:0004252">
    <property type="term" value="F:serine-type endopeptidase activity"/>
    <property type="evidence" value="ECO:0007669"/>
    <property type="project" value="InterPro"/>
</dbReference>
<dbReference type="PRINTS" id="PR00722">
    <property type="entry name" value="CHYMOTRYPSIN"/>
</dbReference>
<dbReference type="SMART" id="SM00020">
    <property type="entry name" value="Tryp_SPc"/>
    <property type="match status" value="1"/>
</dbReference>
<dbReference type="Proteomes" id="UP000694565">
    <property type="component" value="Unplaced"/>
</dbReference>
<dbReference type="InterPro" id="IPR033116">
    <property type="entry name" value="TRYPSIN_SER"/>
</dbReference>
<dbReference type="Pfam" id="PF00089">
    <property type="entry name" value="Trypsin"/>
    <property type="match status" value="2"/>
</dbReference>
<organism evidence="7 8">
    <name type="scientific">Cyclopterus lumpus</name>
    <name type="common">Lumpsucker</name>
    <dbReference type="NCBI Taxonomy" id="8103"/>
    <lineage>
        <taxon>Eukaryota</taxon>
        <taxon>Metazoa</taxon>
        <taxon>Chordata</taxon>
        <taxon>Craniata</taxon>
        <taxon>Vertebrata</taxon>
        <taxon>Euteleostomi</taxon>
        <taxon>Actinopterygii</taxon>
        <taxon>Neopterygii</taxon>
        <taxon>Teleostei</taxon>
        <taxon>Neoteleostei</taxon>
        <taxon>Acanthomorphata</taxon>
        <taxon>Eupercaria</taxon>
        <taxon>Perciformes</taxon>
        <taxon>Cottioidei</taxon>
        <taxon>Cottales</taxon>
        <taxon>Cyclopteridae</taxon>
        <taxon>Cyclopterus</taxon>
    </lineage>
</organism>
<dbReference type="PANTHER" id="PTHR24252:SF26">
    <property type="entry name" value="TRANSMEMBRANE SERINE PROTEASE 9"/>
    <property type="match status" value="1"/>
</dbReference>
<dbReference type="PROSITE" id="PS00135">
    <property type="entry name" value="TRYPSIN_SER"/>
    <property type="match status" value="1"/>
</dbReference>
<evidence type="ECO:0000256" key="1">
    <source>
        <dbReference type="ARBA" id="ARBA00022670"/>
    </source>
</evidence>
<evidence type="ECO:0000256" key="4">
    <source>
        <dbReference type="ARBA" id="ARBA00023157"/>
    </source>
</evidence>
<dbReference type="Ensembl" id="ENSCLMT00005051321.1">
    <property type="protein sequence ID" value="ENSCLMP00005049667.1"/>
    <property type="gene ID" value="ENSCLMG00005022599.1"/>
</dbReference>
<dbReference type="PROSITE" id="PS00134">
    <property type="entry name" value="TRYPSIN_HIS"/>
    <property type="match status" value="1"/>
</dbReference>
<evidence type="ECO:0000256" key="2">
    <source>
        <dbReference type="ARBA" id="ARBA00022801"/>
    </source>
</evidence>
<keyword evidence="2 5" id="KW-0378">Hydrolase</keyword>
<evidence type="ECO:0000313" key="7">
    <source>
        <dbReference type="Ensembl" id="ENSCLMP00005049667.1"/>
    </source>
</evidence>
<dbReference type="InterPro" id="IPR001254">
    <property type="entry name" value="Trypsin_dom"/>
</dbReference>
<feature type="domain" description="Peptidase S1" evidence="6">
    <location>
        <begin position="36"/>
        <end position="269"/>
    </location>
</feature>
<dbReference type="PANTHER" id="PTHR24252">
    <property type="entry name" value="ACROSIN-RELATED"/>
    <property type="match status" value="1"/>
</dbReference>
<accession>A0A8C3GBX4</accession>
<dbReference type="PROSITE" id="PS50240">
    <property type="entry name" value="TRYPSIN_DOM"/>
    <property type="match status" value="1"/>
</dbReference>
<dbReference type="AlphaFoldDB" id="A0A8C3GBX4"/>
<evidence type="ECO:0000256" key="5">
    <source>
        <dbReference type="RuleBase" id="RU363034"/>
    </source>
</evidence>
<dbReference type="GeneTree" id="ENSGT00940000159993"/>
<dbReference type="InterPro" id="IPR001314">
    <property type="entry name" value="Peptidase_S1A"/>
</dbReference>
<name>A0A8C3GBX4_CYCLU</name>
<dbReference type="InterPro" id="IPR009003">
    <property type="entry name" value="Peptidase_S1_PA"/>
</dbReference>
<keyword evidence="4" id="KW-1015">Disulfide bond</keyword>
<reference evidence="7" key="1">
    <citation type="submission" date="2025-08" db="UniProtKB">
        <authorList>
            <consortium name="Ensembl"/>
        </authorList>
    </citation>
    <scope>IDENTIFICATION</scope>
</reference>
<dbReference type="CDD" id="cd00190">
    <property type="entry name" value="Tryp_SPc"/>
    <property type="match status" value="1"/>
</dbReference>
<evidence type="ECO:0000313" key="8">
    <source>
        <dbReference type="Proteomes" id="UP000694565"/>
    </source>
</evidence>
<evidence type="ECO:0000256" key="3">
    <source>
        <dbReference type="ARBA" id="ARBA00022825"/>
    </source>
</evidence>
<dbReference type="InterPro" id="IPR043504">
    <property type="entry name" value="Peptidase_S1_PA_chymotrypsin"/>
</dbReference>